<keyword evidence="5" id="KW-0805">Transcription regulation</keyword>
<evidence type="ECO:0000256" key="1">
    <source>
        <dbReference type="ARBA" id="ARBA00004123"/>
    </source>
</evidence>
<name>A0AAD7YTC8_MYTSE</name>
<feature type="domain" description="BED-type" evidence="10">
    <location>
        <begin position="75"/>
        <end position="115"/>
    </location>
</feature>
<dbReference type="InterPro" id="IPR003656">
    <property type="entry name" value="Znf_BED"/>
</dbReference>
<evidence type="ECO:0000256" key="5">
    <source>
        <dbReference type="ARBA" id="ARBA00023015"/>
    </source>
</evidence>
<comment type="subcellular location">
    <subcellularLocation>
        <location evidence="1">Nucleus</location>
    </subcellularLocation>
</comment>
<sequence>MFWCKCNADQLFPSDDDSAPETVVVKAKPEKQKRKGSHKLTECQPSTSKKSKSLTKPTASDLFGSDSEDENLEATNNESKAICRYCACELSRGGKNASIKEFTTTALWTHVKRFHERELLTCINTVDETNTEVEVTPAKKQASLKEILEKRTTYETGDPRAVKITYLIAEQVCLDMEPLDLVNKKGYRRLLNELAPRYNIISRTHLTEKILPDINDRVKIKLKEQLTKTPYLSVTTDMWTSDASSQVNDFISLTGHGVNEDFQLKSYCLEVFPFEGDSHSGENIAHNMHMMFLEWQLVEQRRIKRYLPIMGGIISGIIECCGVGSGGGSTTPRSTTPLIQSSASPVLDEETRAEERRLRALLRQALLAQQRSNERLARRARQQERRRLQRDEVLQLQENWRRGALFEFLSCNYRSCQASWSFCY</sequence>
<evidence type="ECO:0000256" key="8">
    <source>
        <dbReference type="SAM" id="Coils"/>
    </source>
</evidence>
<dbReference type="EMBL" id="JARGEI010000007">
    <property type="protein sequence ID" value="KAJ8728546.1"/>
    <property type="molecule type" value="Genomic_DNA"/>
</dbReference>
<evidence type="ECO:0000256" key="2">
    <source>
        <dbReference type="ARBA" id="ARBA00022723"/>
    </source>
</evidence>
<keyword evidence="7" id="KW-0539">Nucleus</keyword>
<keyword evidence="2" id="KW-0479">Metal-binding</keyword>
<evidence type="ECO:0000259" key="10">
    <source>
        <dbReference type="Pfam" id="PF02892"/>
    </source>
</evidence>
<dbReference type="GO" id="GO:0008270">
    <property type="term" value="F:zinc ion binding"/>
    <property type="evidence" value="ECO:0007669"/>
    <property type="project" value="UniProtKB-KW"/>
</dbReference>
<evidence type="ECO:0000256" key="4">
    <source>
        <dbReference type="ARBA" id="ARBA00022833"/>
    </source>
</evidence>
<feature type="coiled-coil region" evidence="8">
    <location>
        <begin position="366"/>
        <end position="399"/>
    </location>
</feature>
<proteinExistence type="predicted"/>
<dbReference type="AlphaFoldDB" id="A0AAD7YTC8"/>
<dbReference type="SUPFAM" id="SSF140996">
    <property type="entry name" value="Hermes dimerisation domain"/>
    <property type="match status" value="1"/>
</dbReference>
<dbReference type="GO" id="GO:0003677">
    <property type="term" value="F:DNA binding"/>
    <property type="evidence" value="ECO:0007669"/>
    <property type="project" value="InterPro"/>
</dbReference>
<feature type="region of interest" description="Disordered" evidence="9">
    <location>
        <begin position="13"/>
        <end position="72"/>
    </location>
</feature>
<keyword evidence="4" id="KW-0862">Zinc</keyword>
<evidence type="ECO:0000313" key="11">
    <source>
        <dbReference type="EMBL" id="KAJ8728546.1"/>
    </source>
</evidence>
<keyword evidence="3" id="KW-0863">Zinc-finger</keyword>
<gene>
    <name evidence="11" type="ORF">PYW07_006242</name>
</gene>
<dbReference type="PANTHER" id="PTHR46481">
    <property type="entry name" value="ZINC FINGER BED DOMAIN-CONTAINING PROTEIN 4"/>
    <property type="match status" value="1"/>
</dbReference>
<evidence type="ECO:0000256" key="7">
    <source>
        <dbReference type="ARBA" id="ARBA00023242"/>
    </source>
</evidence>
<evidence type="ECO:0000256" key="3">
    <source>
        <dbReference type="ARBA" id="ARBA00022771"/>
    </source>
</evidence>
<protein>
    <recommendedName>
        <fullName evidence="10">BED-type domain-containing protein</fullName>
    </recommendedName>
</protein>
<dbReference type="Proteomes" id="UP001231518">
    <property type="component" value="Chromosome 19"/>
</dbReference>
<dbReference type="GO" id="GO:0005634">
    <property type="term" value="C:nucleus"/>
    <property type="evidence" value="ECO:0007669"/>
    <property type="project" value="UniProtKB-SubCell"/>
</dbReference>
<keyword evidence="12" id="KW-1185">Reference proteome</keyword>
<evidence type="ECO:0000256" key="6">
    <source>
        <dbReference type="ARBA" id="ARBA00023163"/>
    </source>
</evidence>
<accession>A0AAD7YTC8</accession>
<dbReference type="InterPro" id="IPR052035">
    <property type="entry name" value="ZnF_BED_domain_contain"/>
</dbReference>
<evidence type="ECO:0000313" key="12">
    <source>
        <dbReference type="Proteomes" id="UP001231518"/>
    </source>
</evidence>
<organism evidence="11 12">
    <name type="scientific">Mythimna separata</name>
    <name type="common">Oriental armyworm</name>
    <name type="synonym">Pseudaletia separata</name>
    <dbReference type="NCBI Taxonomy" id="271217"/>
    <lineage>
        <taxon>Eukaryota</taxon>
        <taxon>Metazoa</taxon>
        <taxon>Ecdysozoa</taxon>
        <taxon>Arthropoda</taxon>
        <taxon>Hexapoda</taxon>
        <taxon>Insecta</taxon>
        <taxon>Pterygota</taxon>
        <taxon>Neoptera</taxon>
        <taxon>Endopterygota</taxon>
        <taxon>Lepidoptera</taxon>
        <taxon>Glossata</taxon>
        <taxon>Ditrysia</taxon>
        <taxon>Noctuoidea</taxon>
        <taxon>Noctuidae</taxon>
        <taxon>Noctuinae</taxon>
        <taxon>Hadenini</taxon>
        <taxon>Mythimna</taxon>
    </lineage>
</organism>
<dbReference type="Pfam" id="PF02892">
    <property type="entry name" value="zf-BED"/>
    <property type="match status" value="1"/>
</dbReference>
<evidence type="ECO:0000256" key="9">
    <source>
        <dbReference type="SAM" id="MobiDB-lite"/>
    </source>
</evidence>
<comment type="caution">
    <text evidence="11">The sequence shown here is derived from an EMBL/GenBank/DDBJ whole genome shotgun (WGS) entry which is preliminary data.</text>
</comment>
<reference evidence="11" key="1">
    <citation type="submission" date="2023-03" db="EMBL/GenBank/DDBJ databases">
        <title>Chromosome-level genomes of two armyworms, Mythimna separata and Mythimna loreyi, provide insights into the biosynthesis and reception of sex pheromones.</title>
        <authorList>
            <person name="Zhao H."/>
        </authorList>
    </citation>
    <scope>NUCLEOTIDE SEQUENCE</scope>
    <source>
        <strain evidence="11">BeijingLab</strain>
        <tissue evidence="11">Pupa</tissue>
    </source>
</reference>
<keyword evidence="6" id="KW-0804">Transcription</keyword>
<dbReference type="PANTHER" id="PTHR46481:SF10">
    <property type="entry name" value="ZINC FINGER BED DOMAIN-CONTAINING PROTEIN 39"/>
    <property type="match status" value="1"/>
</dbReference>
<keyword evidence="8" id="KW-0175">Coiled coil</keyword>